<evidence type="ECO:0000313" key="6">
    <source>
        <dbReference type="Proteomes" id="UP000494165"/>
    </source>
</evidence>
<keyword evidence="2" id="KW-0812">Transmembrane</keyword>
<feature type="domain" description="Sarcoglycan alpha/epsilon second" evidence="4">
    <location>
        <begin position="93"/>
        <end position="216"/>
    </location>
</feature>
<feature type="region of interest" description="Disordered" evidence="1">
    <location>
        <begin position="357"/>
        <end position="412"/>
    </location>
</feature>
<dbReference type="GO" id="GO:0016012">
    <property type="term" value="C:sarcoglycan complex"/>
    <property type="evidence" value="ECO:0007669"/>
    <property type="project" value="InterPro"/>
</dbReference>
<evidence type="ECO:0000256" key="2">
    <source>
        <dbReference type="SAM" id="Phobius"/>
    </source>
</evidence>
<proteinExistence type="predicted"/>
<keyword evidence="2" id="KW-0472">Membrane</keyword>
<protein>
    <recommendedName>
        <fullName evidence="7">Dystroglycan-type cadherin-like domain-containing protein</fullName>
    </recommendedName>
</protein>
<dbReference type="PANTHER" id="PTHR10132:SF14">
    <property type="entry name" value="SARCOGLYCAN ALPHA, ISOFORM C"/>
    <property type="match status" value="1"/>
</dbReference>
<dbReference type="Proteomes" id="UP000494165">
    <property type="component" value="Unassembled WGS sequence"/>
</dbReference>
<dbReference type="InterPro" id="IPR048347">
    <property type="entry name" value="Sarcoglycan_C"/>
</dbReference>
<evidence type="ECO:0000256" key="1">
    <source>
        <dbReference type="SAM" id="MobiDB-lite"/>
    </source>
</evidence>
<evidence type="ECO:0000313" key="5">
    <source>
        <dbReference type="EMBL" id="CAB3365874.1"/>
    </source>
</evidence>
<name>A0A8S1CAN5_9INSE</name>
<dbReference type="Pfam" id="PF20989">
    <property type="entry name" value="Sarcoglycan_2_C"/>
    <property type="match status" value="1"/>
</dbReference>
<feature type="compositionally biased region" description="Polar residues" evidence="1">
    <location>
        <begin position="361"/>
        <end position="373"/>
    </location>
</feature>
<feature type="transmembrane region" description="Helical" evidence="2">
    <location>
        <begin position="264"/>
        <end position="288"/>
    </location>
</feature>
<organism evidence="5 6">
    <name type="scientific">Cloeon dipterum</name>
    <dbReference type="NCBI Taxonomy" id="197152"/>
    <lineage>
        <taxon>Eukaryota</taxon>
        <taxon>Metazoa</taxon>
        <taxon>Ecdysozoa</taxon>
        <taxon>Arthropoda</taxon>
        <taxon>Hexapoda</taxon>
        <taxon>Insecta</taxon>
        <taxon>Pterygota</taxon>
        <taxon>Palaeoptera</taxon>
        <taxon>Ephemeroptera</taxon>
        <taxon>Pisciforma</taxon>
        <taxon>Baetidae</taxon>
        <taxon>Cloeon</taxon>
    </lineage>
</organism>
<evidence type="ECO:0008006" key="7">
    <source>
        <dbReference type="Google" id="ProtNLM"/>
    </source>
</evidence>
<accession>A0A8S1CAN5</accession>
<comment type="caution">
    <text evidence="5">The sequence shown here is derived from an EMBL/GenBank/DDBJ whole genome shotgun (WGS) entry which is preliminary data.</text>
</comment>
<keyword evidence="2" id="KW-1133">Transmembrane helix</keyword>
<gene>
    <name evidence="5" type="ORF">CLODIP_2_CD06527</name>
</gene>
<dbReference type="Pfam" id="PF05510">
    <property type="entry name" value="Sarcoglycan_2"/>
    <property type="match status" value="1"/>
</dbReference>
<evidence type="ECO:0000259" key="4">
    <source>
        <dbReference type="Pfam" id="PF20989"/>
    </source>
</evidence>
<dbReference type="InterPro" id="IPR008908">
    <property type="entry name" value="Sarcoglycan_alpha/epsilon"/>
</dbReference>
<dbReference type="InterPro" id="IPR048346">
    <property type="entry name" value="Sarcoglycan_N"/>
</dbReference>
<evidence type="ECO:0000259" key="3">
    <source>
        <dbReference type="Pfam" id="PF05510"/>
    </source>
</evidence>
<dbReference type="EMBL" id="CADEPI010000022">
    <property type="protein sequence ID" value="CAB3365874.1"/>
    <property type="molecule type" value="Genomic_DNA"/>
</dbReference>
<keyword evidence="6" id="KW-1185">Reference proteome</keyword>
<sequence length="412" mass="47721">MPIEPSMFNWTLHGATSRDQYEYRATQINSPDLPPWMNFVYSPRHQQGFLFGVPPQWPQSKEIEVEIVALNKQTYETRRRVVPLVIKQKEVPAQYEVQLKIHNLNVEDLFESHRQSRLLDIFRHKLWPASAADLHITMLASAVQLGARRPLRPTEGEGVVLKLGSSKEFSPDLRQLQKEVKPLGKMSSCPRDFKRTSVERIFREQRFALDWCSFKLYEHLTTKVDTSAAENNDYDYSTFIEGDELWDAPPSRENVPVRSYTYEFIVTILVPMIVLILILVLLSVILCFHHEGIEDEASEEFFNSVFSICEEYWRSKRNEEGCERVQMLQYTPVHRPNDPLRSSLSLRRVPSLTPDRPIAQRSLTASPTSSLPRSMSPRMLDEDAHFTRPNPPPYIGVFNNNNHGSPYAESDF</sequence>
<dbReference type="OrthoDB" id="10019906at2759"/>
<reference evidence="5 6" key="1">
    <citation type="submission" date="2020-04" db="EMBL/GenBank/DDBJ databases">
        <authorList>
            <person name="Alioto T."/>
            <person name="Alioto T."/>
            <person name="Gomez Garrido J."/>
        </authorList>
    </citation>
    <scope>NUCLEOTIDE SEQUENCE [LARGE SCALE GENOMIC DNA]</scope>
</reference>
<dbReference type="AlphaFoldDB" id="A0A8S1CAN5"/>
<dbReference type="PANTHER" id="PTHR10132">
    <property type="entry name" value="ALPHA-/EPSILON-SARCOGLYCAN FAMILY MEMBER"/>
    <property type="match status" value="1"/>
</dbReference>
<feature type="domain" description="Sarcoglycan alpha/epsilon N-terminal" evidence="3">
    <location>
        <begin position="3"/>
        <end position="84"/>
    </location>
</feature>